<protein>
    <submittedName>
        <fullName evidence="2">DUF4007 family protein</fullName>
    </submittedName>
</protein>
<dbReference type="Pfam" id="PF13182">
    <property type="entry name" value="DUF4007"/>
    <property type="match status" value="1"/>
</dbReference>
<organism evidence="2">
    <name type="scientific">Proteinivorax tanatarense</name>
    <dbReference type="NCBI Taxonomy" id="1260629"/>
    <lineage>
        <taxon>Bacteria</taxon>
        <taxon>Bacillati</taxon>
        <taxon>Bacillota</taxon>
        <taxon>Clostridia</taxon>
        <taxon>Eubacteriales</taxon>
        <taxon>Proteinivoracaceae</taxon>
        <taxon>Proteinivorax</taxon>
    </lineage>
</organism>
<name>A0AAU7VPH0_9FIRM</name>
<dbReference type="RefSeq" id="WP_350344594.1">
    <property type="nucleotide sequence ID" value="NZ_CP158367.1"/>
</dbReference>
<reference evidence="2" key="1">
    <citation type="journal article" date="2013" name="Extremophiles">
        <title>Proteinivorax tanatarense gen. nov., sp. nov., an anaerobic, haloalkaliphilic, proteolytic bacterium isolated from a decaying algal bloom, and proposal of Proteinivoraceae fam. nov.</title>
        <authorList>
            <person name="Kevbrin V."/>
            <person name="Boltyanskaya Y."/>
            <person name="Zhilina T."/>
            <person name="Kolganova T."/>
            <person name="Lavrentjeva E."/>
            <person name="Kuznetsov B."/>
        </authorList>
    </citation>
    <scope>NUCLEOTIDE SEQUENCE</scope>
    <source>
        <strain evidence="2">Z-910T</strain>
    </source>
</reference>
<evidence type="ECO:0000313" key="2">
    <source>
        <dbReference type="EMBL" id="XBX75858.1"/>
    </source>
</evidence>
<dbReference type="AlphaFoldDB" id="A0AAU7VPH0"/>
<dbReference type="InterPro" id="IPR025248">
    <property type="entry name" value="DUF4007"/>
</dbReference>
<accession>A0AAU7VPH0</accession>
<gene>
    <name evidence="2" type="ORF">PRVXT_001018</name>
</gene>
<dbReference type="EMBL" id="CP158367">
    <property type="protein sequence ID" value="XBX75858.1"/>
    <property type="molecule type" value="Genomic_DNA"/>
</dbReference>
<proteinExistence type="predicted"/>
<reference evidence="2" key="2">
    <citation type="submission" date="2024-06" db="EMBL/GenBank/DDBJ databases">
        <authorList>
            <person name="Petrova K.O."/>
            <person name="Toshchakov S.V."/>
            <person name="Boltjanskaja Y.V."/>
            <person name="Kevbrin V."/>
        </authorList>
    </citation>
    <scope>NUCLEOTIDE SEQUENCE</scope>
    <source>
        <strain evidence="2">Z-910T</strain>
    </source>
</reference>
<feature type="domain" description="DUF4007" evidence="1">
    <location>
        <begin position="3"/>
        <end position="289"/>
    </location>
</feature>
<sequence>MKFRGHETFHIRQGWLFKGLKQIEKKEDIFLSKDPKPTDVLGMGNNMVKSLRYWLQAVGLTQEKQVKRKTVQKLTDLGEIIWDKDKYIEELGTYWILHYELVSNNQLAPTWNWFFNHFNIKEFNKEDFVNSLQSYVKFETETKVAKSSLDSDFSCLVNFYVPRRVMHPDKISPEDTLDCPFGQLDLVGLKDRKERVYIKKTPKVSNIPPKIALAILVKNLDGRKEVSINEILTSCNNLGKVFSLNINTLNALLDELKQLGYITINRTAGLDVVNLPNDYKYLTLIEQYYNDLNTGLRGEHA</sequence>
<evidence type="ECO:0000259" key="1">
    <source>
        <dbReference type="Pfam" id="PF13182"/>
    </source>
</evidence>